<dbReference type="SUPFAM" id="SSF50156">
    <property type="entry name" value="PDZ domain-like"/>
    <property type="match status" value="1"/>
</dbReference>
<dbReference type="CDD" id="cd06779">
    <property type="entry name" value="cpPDZ_Deg_HtrA-like"/>
    <property type="match status" value="1"/>
</dbReference>
<dbReference type="AlphaFoldDB" id="A0A934VNI7"/>
<comment type="caution">
    <text evidence="4">The sequence shown here is derived from an EMBL/GenBank/DDBJ whole genome shotgun (WGS) entry which is preliminary data.</text>
</comment>
<proteinExistence type="inferred from homology"/>
<evidence type="ECO:0000313" key="4">
    <source>
        <dbReference type="EMBL" id="MBK1835085.1"/>
    </source>
</evidence>
<gene>
    <name evidence="4" type="ORF">JIN78_13525</name>
</gene>
<keyword evidence="5" id="KW-1185">Reference proteome</keyword>
<reference evidence="4" key="1">
    <citation type="submission" date="2021-01" db="EMBL/GenBank/DDBJ databases">
        <title>Modified the classification status of verrucomicrobia.</title>
        <authorList>
            <person name="Feng X."/>
        </authorList>
    </citation>
    <scope>NUCLEOTIDE SEQUENCE</scope>
    <source>
        <strain evidence="4">KCTC 12986</strain>
    </source>
</reference>
<sequence length="251" mass="28393">MKRFFLLFVLLTVALGAERHEDRRRGPREHKGPWLGVDLRWLEESTAAQLTNVPKGFGLLVDEVEPDSPAEAAGLQAHDVLWKLDDQLLANKWQLYALMKHTGVGNEAQLTVSRRGENINLAVTFATRPERHDEIVKAAKEVLMPPIPGDVVRHFDLGKRSGFIAEGEVTVSLTEVLDGYLYVISDGEEVRQKGTLDGPEPKDWPKDLDESTRRKLTALFQTLQNAEERDEHNPRVPRVRRVPVPEESTKK</sequence>
<dbReference type="InterPro" id="IPR001478">
    <property type="entry name" value="PDZ"/>
</dbReference>
<evidence type="ECO:0000256" key="1">
    <source>
        <dbReference type="ARBA" id="ARBA00010541"/>
    </source>
</evidence>
<organism evidence="4 5">
    <name type="scientific">Roseibacillus ishigakijimensis</name>
    <dbReference type="NCBI Taxonomy" id="454146"/>
    <lineage>
        <taxon>Bacteria</taxon>
        <taxon>Pseudomonadati</taxon>
        <taxon>Verrucomicrobiota</taxon>
        <taxon>Verrucomicrobiia</taxon>
        <taxon>Verrucomicrobiales</taxon>
        <taxon>Verrucomicrobiaceae</taxon>
        <taxon>Roseibacillus</taxon>
    </lineage>
</organism>
<dbReference type="Proteomes" id="UP000604083">
    <property type="component" value="Unassembled WGS sequence"/>
</dbReference>
<dbReference type="PANTHER" id="PTHR22939:SF129">
    <property type="entry name" value="SERINE PROTEASE HTRA2, MITOCHONDRIAL"/>
    <property type="match status" value="1"/>
</dbReference>
<comment type="similarity">
    <text evidence="1">Belongs to the peptidase S1C family.</text>
</comment>
<evidence type="ECO:0000256" key="2">
    <source>
        <dbReference type="SAM" id="MobiDB-lite"/>
    </source>
</evidence>
<dbReference type="EMBL" id="JAENIO010000040">
    <property type="protein sequence ID" value="MBK1835085.1"/>
    <property type="molecule type" value="Genomic_DNA"/>
</dbReference>
<dbReference type="Gene3D" id="2.30.42.10">
    <property type="match status" value="1"/>
</dbReference>
<dbReference type="SMART" id="SM00228">
    <property type="entry name" value="PDZ"/>
    <property type="match status" value="1"/>
</dbReference>
<feature type="region of interest" description="Disordered" evidence="2">
    <location>
        <begin position="192"/>
        <end position="211"/>
    </location>
</feature>
<dbReference type="Pfam" id="PF13180">
    <property type="entry name" value="PDZ_2"/>
    <property type="match status" value="1"/>
</dbReference>
<dbReference type="RefSeq" id="WP_200392521.1">
    <property type="nucleotide sequence ID" value="NZ_JAENIO010000040.1"/>
</dbReference>
<evidence type="ECO:0000313" key="5">
    <source>
        <dbReference type="Proteomes" id="UP000604083"/>
    </source>
</evidence>
<name>A0A934VNI7_9BACT</name>
<accession>A0A934VNI7</accession>
<dbReference type="PANTHER" id="PTHR22939">
    <property type="entry name" value="SERINE PROTEASE FAMILY S1C HTRA-RELATED"/>
    <property type="match status" value="1"/>
</dbReference>
<feature type="domain" description="PDZ" evidence="3">
    <location>
        <begin position="28"/>
        <end position="116"/>
    </location>
</feature>
<protein>
    <submittedName>
        <fullName evidence="4">PDZ domain-containing protein</fullName>
    </submittedName>
</protein>
<evidence type="ECO:0000259" key="3">
    <source>
        <dbReference type="PROSITE" id="PS50106"/>
    </source>
</evidence>
<dbReference type="PROSITE" id="PS50106">
    <property type="entry name" value="PDZ"/>
    <property type="match status" value="1"/>
</dbReference>
<feature type="region of interest" description="Disordered" evidence="2">
    <location>
        <begin position="223"/>
        <end position="251"/>
    </location>
</feature>
<dbReference type="InterPro" id="IPR036034">
    <property type="entry name" value="PDZ_sf"/>
</dbReference>